<dbReference type="Gene3D" id="3.50.50.60">
    <property type="entry name" value="FAD/NAD(P)-binding domain"/>
    <property type="match status" value="1"/>
</dbReference>
<evidence type="ECO:0000259" key="1">
    <source>
        <dbReference type="Pfam" id="PF01266"/>
    </source>
</evidence>
<dbReference type="InterPro" id="IPR006076">
    <property type="entry name" value="FAD-dep_OxRdtase"/>
</dbReference>
<protein>
    <submittedName>
        <fullName evidence="2">FAD-binding oxidoreductase</fullName>
    </submittedName>
</protein>
<dbReference type="SUPFAM" id="SSF51971">
    <property type="entry name" value="Nucleotide-binding domain"/>
    <property type="match status" value="1"/>
</dbReference>
<dbReference type="GO" id="GO:0005737">
    <property type="term" value="C:cytoplasm"/>
    <property type="evidence" value="ECO:0007669"/>
    <property type="project" value="TreeGrafter"/>
</dbReference>
<dbReference type="RefSeq" id="WP_149111623.1">
    <property type="nucleotide sequence ID" value="NZ_CP042425.1"/>
</dbReference>
<dbReference type="Pfam" id="PF01266">
    <property type="entry name" value="DAO"/>
    <property type="match status" value="1"/>
</dbReference>
<accession>A0A5C1AJ11</accession>
<dbReference type="InterPro" id="IPR036188">
    <property type="entry name" value="FAD/NAD-bd_sf"/>
</dbReference>
<keyword evidence="3" id="KW-1185">Reference proteome</keyword>
<dbReference type="SUPFAM" id="SSF54373">
    <property type="entry name" value="FAD-linked reductases, C-terminal domain"/>
    <property type="match status" value="1"/>
</dbReference>
<dbReference type="Proteomes" id="UP000324974">
    <property type="component" value="Chromosome"/>
</dbReference>
<name>A0A5C1AJ11_9BACT</name>
<gene>
    <name evidence="2" type="ORF">PX52LOC_03934</name>
</gene>
<dbReference type="AlphaFoldDB" id="A0A5C1AJ11"/>
<reference evidence="3" key="1">
    <citation type="submission" date="2019-08" db="EMBL/GenBank/DDBJ databases">
        <title>Limnoglobus roseus gen. nov., sp. nov., a novel freshwater planctomycete with a giant genome from the family Gemmataceae.</title>
        <authorList>
            <person name="Kulichevskaya I.S."/>
            <person name="Naumoff D.G."/>
            <person name="Miroshnikov K."/>
            <person name="Ivanova A."/>
            <person name="Philippov D.A."/>
            <person name="Hakobyan A."/>
            <person name="Rijpstra I.C."/>
            <person name="Sinninghe Damste J.S."/>
            <person name="Liesack W."/>
            <person name="Dedysh S.N."/>
        </authorList>
    </citation>
    <scope>NUCLEOTIDE SEQUENCE [LARGE SCALE GENOMIC DNA]</scope>
    <source>
        <strain evidence="3">PX52</strain>
    </source>
</reference>
<sequence length="347" mass="38720">MTDCDVLIVGQGLAGTTLAWQLLWRGVAFHIVDRDEPVTASKIAAGLITPITGKRVAASWRYDELFTAAVAFYRRVESQTGTPLFSPRSVVRLFQYDADRKQYEKKRIDFGPHARPPAPPLDEAEFRQTLGGFEMPAGQLRVPDYLHASRAAFGDRFRVASVDASELEIEPDGARVPSLGLRARAVVFCQGFWNAENPLFRSVPFTPAKGEILTLRVPDLREDRTVNRGVWLVREGGDLFRVGSTYDRENLDHRPTAAGREEICTRLREFLRLPFEVVDHRAAVRPIVDRRKLLAGVLPHQPRVGFFNGLSSKGSLWAPHFAGQLADVLSGRGTIDAEVDLARHWGA</sequence>
<feature type="domain" description="FAD dependent oxidoreductase" evidence="1">
    <location>
        <begin position="5"/>
        <end position="327"/>
    </location>
</feature>
<dbReference type="EMBL" id="CP042425">
    <property type="protein sequence ID" value="QEL16958.1"/>
    <property type="molecule type" value="Genomic_DNA"/>
</dbReference>
<evidence type="ECO:0000313" key="3">
    <source>
        <dbReference type="Proteomes" id="UP000324974"/>
    </source>
</evidence>
<dbReference type="PANTHER" id="PTHR13847">
    <property type="entry name" value="SARCOSINE DEHYDROGENASE-RELATED"/>
    <property type="match status" value="1"/>
</dbReference>
<proteinExistence type="predicted"/>
<organism evidence="2 3">
    <name type="scientific">Limnoglobus roseus</name>
    <dbReference type="NCBI Taxonomy" id="2598579"/>
    <lineage>
        <taxon>Bacteria</taxon>
        <taxon>Pseudomonadati</taxon>
        <taxon>Planctomycetota</taxon>
        <taxon>Planctomycetia</taxon>
        <taxon>Gemmatales</taxon>
        <taxon>Gemmataceae</taxon>
        <taxon>Limnoglobus</taxon>
    </lineage>
</organism>
<dbReference type="Gene3D" id="3.30.9.10">
    <property type="entry name" value="D-Amino Acid Oxidase, subunit A, domain 2"/>
    <property type="match status" value="1"/>
</dbReference>
<evidence type="ECO:0000313" key="2">
    <source>
        <dbReference type="EMBL" id="QEL16958.1"/>
    </source>
</evidence>
<dbReference type="KEGG" id="lrs:PX52LOC_03934"/>
<dbReference type="OrthoDB" id="214253at2"/>